<evidence type="ECO:0000313" key="3">
    <source>
        <dbReference type="Proteomes" id="UP000243515"/>
    </source>
</evidence>
<dbReference type="EMBL" id="NPHW01007369">
    <property type="protein sequence ID" value="OXV05219.1"/>
    <property type="molecule type" value="Genomic_DNA"/>
</dbReference>
<gene>
    <name evidence="2" type="ORF">Egran_07013</name>
</gene>
<dbReference type="PANTHER" id="PTHR37535:SF2">
    <property type="entry name" value="FINGER DOMAIN PROTEIN, PUTATIVE (AFU_ORTHOLOGUE AFUA_6G09300)-RELATED"/>
    <property type="match status" value="1"/>
</dbReference>
<sequence>MSASIDPRRPWKVTTELSKSVECLPRVMELSRRVKSRKRDRDRLSPGFKKDCQGCCRPKQKDQLREKKCPPICRRYRRAVKKYHRLLRNEKQRQQNRLKRENLERYKREQPVIDSERELSGKVVDEEVLGALQRTGAIARKHLLLLDAVLTMPEATVEAELGRRIRAIYAVIAFDVEEGSPLPRRPSPTESSAQVQGSQ</sequence>
<proteinExistence type="predicted"/>
<accession>A0A232LM33</accession>
<comment type="caution">
    <text evidence="2">The sequence shown here is derived from an EMBL/GenBank/DDBJ whole genome shotgun (WGS) entry which is preliminary data.</text>
</comment>
<dbReference type="AlphaFoldDB" id="A0A232LM33"/>
<feature type="region of interest" description="Disordered" evidence="1">
    <location>
        <begin position="179"/>
        <end position="199"/>
    </location>
</feature>
<feature type="compositionally biased region" description="Polar residues" evidence="1">
    <location>
        <begin position="188"/>
        <end position="199"/>
    </location>
</feature>
<keyword evidence="3" id="KW-1185">Reference proteome</keyword>
<dbReference type="Pfam" id="PF11917">
    <property type="entry name" value="DUF3435"/>
    <property type="match status" value="1"/>
</dbReference>
<dbReference type="Proteomes" id="UP000243515">
    <property type="component" value="Unassembled WGS sequence"/>
</dbReference>
<name>A0A232LM33_9EURO</name>
<evidence type="ECO:0000256" key="1">
    <source>
        <dbReference type="SAM" id="MobiDB-lite"/>
    </source>
</evidence>
<dbReference type="InterPro" id="IPR021842">
    <property type="entry name" value="DUF3435"/>
</dbReference>
<protein>
    <submittedName>
        <fullName evidence="2">Uncharacterized protein</fullName>
    </submittedName>
</protein>
<reference evidence="2 3" key="1">
    <citation type="journal article" date="2015" name="Environ. Microbiol.">
        <title>Metagenome sequence of Elaphomyces granulatus from sporocarp tissue reveals Ascomycota ectomycorrhizal fingerprints of genome expansion and a Proteobacteria-rich microbiome.</title>
        <authorList>
            <person name="Quandt C.A."/>
            <person name="Kohler A."/>
            <person name="Hesse C.N."/>
            <person name="Sharpton T.J."/>
            <person name="Martin F."/>
            <person name="Spatafora J.W."/>
        </authorList>
    </citation>
    <scope>NUCLEOTIDE SEQUENCE [LARGE SCALE GENOMIC DNA]</scope>
    <source>
        <strain evidence="2 3">OSC145934</strain>
    </source>
</reference>
<dbReference type="OrthoDB" id="3544487at2759"/>
<organism evidence="2 3">
    <name type="scientific">Elaphomyces granulatus</name>
    <dbReference type="NCBI Taxonomy" id="519963"/>
    <lineage>
        <taxon>Eukaryota</taxon>
        <taxon>Fungi</taxon>
        <taxon>Dikarya</taxon>
        <taxon>Ascomycota</taxon>
        <taxon>Pezizomycotina</taxon>
        <taxon>Eurotiomycetes</taxon>
        <taxon>Eurotiomycetidae</taxon>
        <taxon>Eurotiales</taxon>
        <taxon>Elaphomycetaceae</taxon>
        <taxon>Elaphomyces</taxon>
    </lineage>
</organism>
<dbReference type="PANTHER" id="PTHR37535">
    <property type="entry name" value="FLUG DOMAIN PROTEIN"/>
    <property type="match status" value="1"/>
</dbReference>
<evidence type="ECO:0000313" key="2">
    <source>
        <dbReference type="EMBL" id="OXV05219.1"/>
    </source>
</evidence>